<dbReference type="GO" id="GO:0000976">
    <property type="term" value="F:transcription cis-regulatory region binding"/>
    <property type="evidence" value="ECO:0007669"/>
    <property type="project" value="TreeGrafter"/>
</dbReference>
<dbReference type="InterPro" id="IPR009057">
    <property type="entry name" value="Homeodomain-like_sf"/>
</dbReference>
<sequence>MTDPGQPRRRDAGRTRQILLEAARTRFARDGYAATTVRDIADEAGVNVALINRYFTSKEGLFEACLTTAVTDVRRDESGVPVDGIAEGIARRIGGTADDDRLRVALLLLLRSSGDDRIDELRRSVLHAVSEKMASAAGGAEPDDAALLRAQIVLATTLGIVTLRSSLGLQPLASATEEQLLDPLRDLVESVLPGGRPPRS</sequence>
<evidence type="ECO:0000313" key="6">
    <source>
        <dbReference type="EMBL" id="MBB4764262.1"/>
    </source>
</evidence>
<feature type="DNA-binding region" description="H-T-H motif" evidence="4">
    <location>
        <begin position="36"/>
        <end position="55"/>
    </location>
</feature>
<evidence type="ECO:0000256" key="4">
    <source>
        <dbReference type="PROSITE-ProRule" id="PRU00335"/>
    </source>
</evidence>
<dbReference type="SUPFAM" id="SSF48498">
    <property type="entry name" value="Tetracyclin repressor-like, C-terminal domain"/>
    <property type="match status" value="1"/>
</dbReference>
<dbReference type="Pfam" id="PF00440">
    <property type="entry name" value="TetR_N"/>
    <property type="match status" value="1"/>
</dbReference>
<dbReference type="PANTHER" id="PTHR30055">
    <property type="entry name" value="HTH-TYPE TRANSCRIPTIONAL REGULATOR RUTR"/>
    <property type="match status" value="1"/>
</dbReference>
<keyword evidence="2 4" id="KW-0238">DNA-binding</keyword>
<proteinExistence type="predicted"/>
<dbReference type="InterPro" id="IPR041678">
    <property type="entry name" value="TetR_C_16"/>
</dbReference>
<dbReference type="PANTHER" id="PTHR30055:SF234">
    <property type="entry name" value="HTH-TYPE TRANSCRIPTIONAL REGULATOR BETI"/>
    <property type="match status" value="1"/>
</dbReference>
<accession>A0A7W7I0P1</accession>
<dbReference type="PRINTS" id="PR00455">
    <property type="entry name" value="HTHTETR"/>
</dbReference>
<dbReference type="PROSITE" id="PS01081">
    <property type="entry name" value="HTH_TETR_1"/>
    <property type="match status" value="1"/>
</dbReference>
<dbReference type="SUPFAM" id="SSF46689">
    <property type="entry name" value="Homeodomain-like"/>
    <property type="match status" value="1"/>
</dbReference>
<dbReference type="Gene3D" id="1.10.357.10">
    <property type="entry name" value="Tetracycline Repressor, domain 2"/>
    <property type="match status" value="1"/>
</dbReference>
<dbReference type="InterPro" id="IPR050109">
    <property type="entry name" value="HTH-type_TetR-like_transc_reg"/>
</dbReference>
<dbReference type="GO" id="GO:0003700">
    <property type="term" value="F:DNA-binding transcription factor activity"/>
    <property type="evidence" value="ECO:0007669"/>
    <property type="project" value="TreeGrafter"/>
</dbReference>
<dbReference type="Proteomes" id="UP000578112">
    <property type="component" value="Unassembled WGS sequence"/>
</dbReference>
<feature type="domain" description="HTH tetR-type" evidence="5">
    <location>
        <begin position="13"/>
        <end position="73"/>
    </location>
</feature>
<keyword evidence="7" id="KW-1185">Reference proteome</keyword>
<reference evidence="6 7" key="1">
    <citation type="submission" date="2020-08" db="EMBL/GenBank/DDBJ databases">
        <title>Sequencing the genomes of 1000 actinobacteria strains.</title>
        <authorList>
            <person name="Klenk H.-P."/>
        </authorList>
    </citation>
    <scope>NUCLEOTIDE SEQUENCE [LARGE SCALE GENOMIC DNA]</scope>
    <source>
        <strain evidence="6 7">DSM 43149</strain>
    </source>
</reference>
<dbReference type="Pfam" id="PF17920">
    <property type="entry name" value="TetR_C_16"/>
    <property type="match status" value="1"/>
</dbReference>
<protein>
    <submittedName>
        <fullName evidence="6">AcrR family transcriptional regulator</fullName>
    </submittedName>
</protein>
<dbReference type="EMBL" id="JACHNH010000001">
    <property type="protein sequence ID" value="MBB4764262.1"/>
    <property type="molecule type" value="Genomic_DNA"/>
</dbReference>
<evidence type="ECO:0000256" key="2">
    <source>
        <dbReference type="ARBA" id="ARBA00023125"/>
    </source>
</evidence>
<evidence type="ECO:0000259" key="5">
    <source>
        <dbReference type="PROSITE" id="PS50977"/>
    </source>
</evidence>
<name>A0A7W7I0P1_9ACTN</name>
<evidence type="ECO:0000256" key="1">
    <source>
        <dbReference type="ARBA" id="ARBA00023015"/>
    </source>
</evidence>
<comment type="caution">
    <text evidence="6">The sequence shown here is derived from an EMBL/GenBank/DDBJ whole genome shotgun (WGS) entry which is preliminary data.</text>
</comment>
<dbReference type="InterPro" id="IPR036271">
    <property type="entry name" value="Tet_transcr_reg_TetR-rel_C_sf"/>
</dbReference>
<dbReference type="InterPro" id="IPR001647">
    <property type="entry name" value="HTH_TetR"/>
</dbReference>
<evidence type="ECO:0000313" key="7">
    <source>
        <dbReference type="Proteomes" id="UP000578112"/>
    </source>
</evidence>
<dbReference type="RefSeq" id="WP_239087655.1">
    <property type="nucleotide sequence ID" value="NZ_BOMK01000048.1"/>
</dbReference>
<gene>
    <name evidence="6" type="ORF">BJ971_004818</name>
</gene>
<keyword evidence="3" id="KW-0804">Transcription</keyword>
<evidence type="ECO:0000256" key="3">
    <source>
        <dbReference type="ARBA" id="ARBA00023163"/>
    </source>
</evidence>
<dbReference type="PROSITE" id="PS50977">
    <property type="entry name" value="HTH_TETR_2"/>
    <property type="match status" value="1"/>
</dbReference>
<keyword evidence="1" id="KW-0805">Transcription regulation</keyword>
<dbReference type="AlphaFoldDB" id="A0A7W7I0P1"/>
<organism evidence="6 7">
    <name type="scientific">Actinoplanes digitatis</name>
    <dbReference type="NCBI Taxonomy" id="1868"/>
    <lineage>
        <taxon>Bacteria</taxon>
        <taxon>Bacillati</taxon>
        <taxon>Actinomycetota</taxon>
        <taxon>Actinomycetes</taxon>
        <taxon>Micromonosporales</taxon>
        <taxon>Micromonosporaceae</taxon>
        <taxon>Actinoplanes</taxon>
    </lineage>
</organism>
<dbReference type="InterPro" id="IPR023772">
    <property type="entry name" value="DNA-bd_HTH_TetR-type_CS"/>
</dbReference>